<dbReference type="PANTHER" id="PTHR43344:SF13">
    <property type="entry name" value="PHOSPHATASE RV3661-RELATED"/>
    <property type="match status" value="1"/>
</dbReference>
<dbReference type="EMBL" id="DRMN01000168">
    <property type="protein sequence ID" value="HFB54779.1"/>
    <property type="molecule type" value="Genomic_DNA"/>
</dbReference>
<keyword evidence="1" id="KW-0479">Metal-binding</keyword>
<proteinExistence type="predicted"/>
<dbReference type="GO" id="GO:0046872">
    <property type="term" value="F:metal ion binding"/>
    <property type="evidence" value="ECO:0007669"/>
    <property type="project" value="UniProtKB-KW"/>
</dbReference>
<keyword evidence="2 4" id="KW-0378">Hydrolase</keyword>
<protein>
    <submittedName>
        <fullName evidence="4">HAD-IB family hydrolase</fullName>
    </submittedName>
</protein>
<dbReference type="Proteomes" id="UP000886042">
    <property type="component" value="Unassembled WGS sequence"/>
</dbReference>
<dbReference type="PANTHER" id="PTHR43344">
    <property type="entry name" value="PHOSPHOSERINE PHOSPHATASE"/>
    <property type="match status" value="1"/>
</dbReference>
<keyword evidence="3" id="KW-0460">Magnesium</keyword>
<gene>
    <name evidence="4" type="ORF">ENJ46_02555</name>
</gene>
<dbReference type="InterPro" id="IPR036412">
    <property type="entry name" value="HAD-like_sf"/>
</dbReference>
<accession>A0A7C3C1G0</accession>
<evidence type="ECO:0000256" key="3">
    <source>
        <dbReference type="ARBA" id="ARBA00022842"/>
    </source>
</evidence>
<dbReference type="NCBIfam" id="TIGR01488">
    <property type="entry name" value="HAD-SF-IB"/>
    <property type="match status" value="1"/>
</dbReference>
<reference evidence="4" key="1">
    <citation type="journal article" date="2020" name="mSystems">
        <title>Genome- and Community-Level Interaction Insights into Carbon Utilization and Element Cycling Functions of Hydrothermarchaeota in Hydrothermal Sediment.</title>
        <authorList>
            <person name="Zhou Z."/>
            <person name="Liu Y."/>
            <person name="Xu W."/>
            <person name="Pan J."/>
            <person name="Luo Z.H."/>
            <person name="Li M."/>
        </authorList>
    </citation>
    <scope>NUCLEOTIDE SEQUENCE [LARGE SCALE GENOMIC DNA]</scope>
    <source>
        <strain evidence="4">HyVt-489</strain>
    </source>
</reference>
<evidence type="ECO:0000256" key="2">
    <source>
        <dbReference type="ARBA" id="ARBA00022801"/>
    </source>
</evidence>
<dbReference type="Gene3D" id="1.20.1440.100">
    <property type="entry name" value="SG protein - dephosphorylation function"/>
    <property type="match status" value="1"/>
</dbReference>
<comment type="caution">
    <text evidence="4">The sequence shown here is derived from an EMBL/GenBank/DDBJ whole genome shotgun (WGS) entry which is preliminary data.</text>
</comment>
<dbReference type="GO" id="GO:0016787">
    <property type="term" value="F:hydrolase activity"/>
    <property type="evidence" value="ECO:0007669"/>
    <property type="project" value="UniProtKB-KW"/>
</dbReference>
<dbReference type="Gene3D" id="3.40.50.1000">
    <property type="entry name" value="HAD superfamily/HAD-like"/>
    <property type="match status" value="1"/>
</dbReference>
<dbReference type="NCBIfam" id="TIGR01490">
    <property type="entry name" value="HAD-SF-IB-hyp1"/>
    <property type="match status" value="1"/>
</dbReference>
<name>A0A7C3C1G0_9PROT</name>
<evidence type="ECO:0000313" key="4">
    <source>
        <dbReference type="EMBL" id="HFB54779.1"/>
    </source>
</evidence>
<dbReference type="Pfam" id="PF12710">
    <property type="entry name" value="HAD"/>
    <property type="match status" value="1"/>
</dbReference>
<dbReference type="InterPro" id="IPR006385">
    <property type="entry name" value="HAD_hydro_SerB1"/>
</dbReference>
<dbReference type="InterPro" id="IPR050582">
    <property type="entry name" value="HAD-like_SerB"/>
</dbReference>
<sequence>MKQKIAIFDLDETLTKKGTWGRFVLASIKHKPHKWVPFFASSLFSQAKYMLGKGPREHVKESMMRWTLSGRSHTELAKMAEEFAANEVDNGLRRQARSVLENHRNAGDRIIIATAAVDLIIEPIARRLDVDEVVCTKMAYDAHDNLARKLGGKNCYGIGKLEMVRDYLEADHSFHRDHAHITMYSDSRSDLDILRWADVGIAVNPSPRLQKCAPEYGFVIQDWDEQNGDKK</sequence>
<organism evidence="4">
    <name type="scientific">Hellea balneolensis</name>
    <dbReference type="NCBI Taxonomy" id="287478"/>
    <lineage>
        <taxon>Bacteria</taxon>
        <taxon>Pseudomonadati</taxon>
        <taxon>Pseudomonadota</taxon>
        <taxon>Alphaproteobacteria</taxon>
        <taxon>Maricaulales</taxon>
        <taxon>Robiginitomaculaceae</taxon>
        <taxon>Hellea</taxon>
    </lineage>
</organism>
<dbReference type="SUPFAM" id="SSF56784">
    <property type="entry name" value="HAD-like"/>
    <property type="match status" value="1"/>
</dbReference>
<dbReference type="InterPro" id="IPR023214">
    <property type="entry name" value="HAD_sf"/>
</dbReference>
<dbReference type="AlphaFoldDB" id="A0A7C3C1G0"/>
<evidence type="ECO:0000256" key="1">
    <source>
        <dbReference type="ARBA" id="ARBA00022723"/>
    </source>
</evidence>